<protein>
    <submittedName>
        <fullName evidence="5">Bacterio-opsin activator domain-containing protein</fullName>
    </submittedName>
</protein>
<dbReference type="SMART" id="SM00065">
    <property type="entry name" value="GAF"/>
    <property type="match status" value="1"/>
</dbReference>
<dbReference type="SUPFAM" id="SSF55781">
    <property type="entry name" value="GAF domain-like"/>
    <property type="match status" value="1"/>
</dbReference>
<dbReference type="NCBIfam" id="TIGR00229">
    <property type="entry name" value="sensory_box"/>
    <property type="match status" value="1"/>
</dbReference>
<evidence type="ECO:0000256" key="2">
    <source>
        <dbReference type="ARBA" id="ARBA00023163"/>
    </source>
</evidence>
<dbReference type="InterPro" id="IPR000700">
    <property type="entry name" value="PAS-assoc_C"/>
</dbReference>
<name>A0ABD6A9U5_9EURY</name>
<dbReference type="Pfam" id="PF13426">
    <property type="entry name" value="PAS_9"/>
    <property type="match status" value="1"/>
</dbReference>
<dbReference type="PROSITE" id="PS50112">
    <property type="entry name" value="PAS"/>
    <property type="match status" value="1"/>
</dbReference>
<dbReference type="InterPro" id="IPR001610">
    <property type="entry name" value="PAC"/>
</dbReference>
<dbReference type="InterPro" id="IPR035965">
    <property type="entry name" value="PAS-like_dom_sf"/>
</dbReference>
<dbReference type="InterPro" id="IPR031803">
    <property type="entry name" value="BAT_GAF/HTH-assoc"/>
</dbReference>
<dbReference type="Pfam" id="PF04967">
    <property type="entry name" value="HTH_10"/>
    <property type="match status" value="1"/>
</dbReference>
<evidence type="ECO:0000259" key="4">
    <source>
        <dbReference type="PROSITE" id="PS50113"/>
    </source>
</evidence>
<dbReference type="SMART" id="SM00086">
    <property type="entry name" value="PAC"/>
    <property type="match status" value="1"/>
</dbReference>
<keyword evidence="6" id="KW-1185">Reference proteome</keyword>
<dbReference type="RefSeq" id="WP_276303600.1">
    <property type="nucleotide sequence ID" value="NZ_CP119992.1"/>
</dbReference>
<dbReference type="PANTHER" id="PTHR34236">
    <property type="entry name" value="DIMETHYL SULFOXIDE REDUCTASE TRANSCRIPTIONAL ACTIVATOR"/>
    <property type="match status" value="1"/>
</dbReference>
<sequence>MSDTARTDPDAARDVSGRPLRSAVRDVDGYAIAALDPDGTIASWNAGCVRIYGYSGSEIIGEPLSTLGSRKALAREEPWRMLERAAEAGRFEGETLCRRRDGSTCWTAVTLTPIRDDGELRGFVMVTQDITERKERRRRLRRQRDELEMLDGIHHLIEEIIQGLVVPTTREELEAAVCERLTGTPFYTTAWIGERSVGDGRLVPRAGTGREAVRGMLAEVAPDAIEDCEMGETLLRGGTFVSRRIDEDPLVPEPVKRFARDRGERSGIALPLMHGETIYGVLVVHSDRPDAFDGHERTSLETLAKTIGFAIYALKQERLLLADTVVELELRAAEPAAFFATLAAECRCRCRVDDIVRGPGESLLHFLTVEGVRPGRVREVIEAADVVEDYRMIARYNGKYRFEIRVKPSDFLNHVVDVGAVIRTAVADPDENRVVIEAASDDDLDELVDVIRAHSPDWTLARKRTVDRPVRTTERMGQRLEERLTEKQLTALRTAYFAGYYDFPRKSTGQEVAADLHISGSTLFQHLQAAERKLIENYLDLLSEPSPSR</sequence>
<dbReference type="PROSITE" id="PS50113">
    <property type="entry name" value="PAC"/>
    <property type="match status" value="1"/>
</dbReference>
<dbReference type="PANTHER" id="PTHR34236:SF1">
    <property type="entry name" value="DIMETHYL SULFOXIDE REDUCTASE TRANSCRIPTIONAL ACTIVATOR"/>
    <property type="match status" value="1"/>
</dbReference>
<keyword evidence="1" id="KW-0805">Transcription regulation</keyword>
<evidence type="ECO:0000313" key="5">
    <source>
        <dbReference type="EMBL" id="MFC7317145.1"/>
    </source>
</evidence>
<organism evidence="5 6">
    <name type="scientific">Halomarina halobia</name>
    <dbReference type="NCBI Taxonomy" id="3033386"/>
    <lineage>
        <taxon>Archaea</taxon>
        <taxon>Methanobacteriati</taxon>
        <taxon>Methanobacteriota</taxon>
        <taxon>Stenosarchaea group</taxon>
        <taxon>Halobacteria</taxon>
        <taxon>Halobacteriales</taxon>
        <taxon>Natronomonadaceae</taxon>
        <taxon>Halomarina</taxon>
    </lineage>
</organism>
<evidence type="ECO:0000313" key="6">
    <source>
        <dbReference type="Proteomes" id="UP001596547"/>
    </source>
</evidence>
<dbReference type="Pfam" id="PF13185">
    <property type="entry name" value="GAF_2"/>
    <property type="match status" value="1"/>
</dbReference>
<dbReference type="InterPro" id="IPR007050">
    <property type="entry name" value="HTH_bacterioopsin"/>
</dbReference>
<keyword evidence="2" id="KW-0804">Transcription</keyword>
<dbReference type="AlphaFoldDB" id="A0ABD6A9U5"/>
<dbReference type="EMBL" id="JBHTBF010000002">
    <property type="protein sequence ID" value="MFC7317145.1"/>
    <property type="molecule type" value="Genomic_DNA"/>
</dbReference>
<feature type="domain" description="PAS" evidence="3">
    <location>
        <begin position="32"/>
        <end position="62"/>
    </location>
</feature>
<dbReference type="Pfam" id="PF15915">
    <property type="entry name" value="BAT"/>
    <property type="match status" value="1"/>
</dbReference>
<accession>A0ABD6A9U5</accession>
<dbReference type="SMART" id="SM00091">
    <property type="entry name" value="PAS"/>
    <property type="match status" value="1"/>
</dbReference>
<feature type="domain" description="PAC" evidence="4">
    <location>
        <begin position="91"/>
        <end position="142"/>
    </location>
</feature>
<dbReference type="Gene3D" id="3.30.450.20">
    <property type="entry name" value="PAS domain"/>
    <property type="match status" value="1"/>
</dbReference>
<dbReference type="InterPro" id="IPR029016">
    <property type="entry name" value="GAF-like_dom_sf"/>
</dbReference>
<evidence type="ECO:0000256" key="1">
    <source>
        <dbReference type="ARBA" id="ARBA00023015"/>
    </source>
</evidence>
<reference evidence="5 6" key="1">
    <citation type="journal article" date="2019" name="Int. J. Syst. Evol. Microbiol.">
        <title>The Global Catalogue of Microorganisms (GCM) 10K type strain sequencing project: providing services to taxonomists for standard genome sequencing and annotation.</title>
        <authorList>
            <consortium name="The Broad Institute Genomics Platform"/>
            <consortium name="The Broad Institute Genome Sequencing Center for Infectious Disease"/>
            <person name="Wu L."/>
            <person name="Ma J."/>
        </authorList>
    </citation>
    <scope>NUCLEOTIDE SEQUENCE [LARGE SCALE GENOMIC DNA]</scope>
    <source>
        <strain evidence="5 6">PSR21</strain>
    </source>
</reference>
<dbReference type="CDD" id="cd00130">
    <property type="entry name" value="PAS"/>
    <property type="match status" value="1"/>
</dbReference>
<proteinExistence type="predicted"/>
<dbReference type="SUPFAM" id="SSF55785">
    <property type="entry name" value="PYP-like sensor domain (PAS domain)"/>
    <property type="match status" value="1"/>
</dbReference>
<dbReference type="GeneID" id="79316200"/>
<dbReference type="InterPro" id="IPR000014">
    <property type="entry name" value="PAS"/>
</dbReference>
<comment type="caution">
    <text evidence="5">The sequence shown here is derived from an EMBL/GenBank/DDBJ whole genome shotgun (WGS) entry which is preliminary data.</text>
</comment>
<dbReference type="InterPro" id="IPR003018">
    <property type="entry name" value="GAF"/>
</dbReference>
<dbReference type="Gene3D" id="3.30.450.40">
    <property type="match status" value="1"/>
</dbReference>
<gene>
    <name evidence="5" type="ORF">ACFQPE_10095</name>
</gene>
<dbReference type="Proteomes" id="UP001596547">
    <property type="component" value="Unassembled WGS sequence"/>
</dbReference>
<evidence type="ECO:0000259" key="3">
    <source>
        <dbReference type="PROSITE" id="PS50112"/>
    </source>
</evidence>